<protein>
    <submittedName>
        <fullName evidence="5">Linear amide C-N hydrolase</fullName>
    </submittedName>
</protein>
<dbReference type="InterPro" id="IPR052193">
    <property type="entry name" value="Peptidase_C59"/>
</dbReference>
<evidence type="ECO:0000259" key="4">
    <source>
        <dbReference type="Pfam" id="PF02275"/>
    </source>
</evidence>
<name>A0A855SDQ6_PHOAN</name>
<evidence type="ECO:0000313" key="5">
    <source>
        <dbReference type="EMBL" id="PSX07918.1"/>
    </source>
</evidence>
<dbReference type="InterPro" id="IPR029132">
    <property type="entry name" value="CBAH/NAAA_C"/>
</dbReference>
<feature type="chain" id="PRO_5032298905" evidence="3">
    <location>
        <begin position="22"/>
        <end position="362"/>
    </location>
</feature>
<dbReference type="Pfam" id="PF02275">
    <property type="entry name" value="CBAH"/>
    <property type="match status" value="1"/>
</dbReference>
<evidence type="ECO:0000256" key="3">
    <source>
        <dbReference type="SAM" id="SignalP"/>
    </source>
</evidence>
<dbReference type="CDD" id="cd00542">
    <property type="entry name" value="Ntn_PVA"/>
    <property type="match status" value="1"/>
</dbReference>
<dbReference type="SUPFAM" id="SSF56235">
    <property type="entry name" value="N-terminal nucleophile aminohydrolases (Ntn hydrolases)"/>
    <property type="match status" value="1"/>
</dbReference>
<evidence type="ECO:0000256" key="2">
    <source>
        <dbReference type="ARBA" id="ARBA00022801"/>
    </source>
</evidence>
<dbReference type="GeneID" id="61229242"/>
<keyword evidence="2 5" id="KW-0378">Hydrolase</keyword>
<evidence type="ECO:0000313" key="6">
    <source>
        <dbReference type="Proteomes" id="UP000241440"/>
    </source>
</evidence>
<dbReference type="Proteomes" id="UP000241440">
    <property type="component" value="Unassembled WGS sequence"/>
</dbReference>
<evidence type="ECO:0000256" key="1">
    <source>
        <dbReference type="ARBA" id="ARBA00006625"/>
    </source>
</evidence>
<dbReference type="EMBL" id="PYOY01000003">
    <property type="protein sequence ID" value="PSX07918.1"/>
    <property type="molecule type" value="Genomic_DNA"/>
</dbReference>
<gene>
    <name evidence="5" type="ORF">C0W41_07860</name>
</gene>
<sequence>MKKFLLPLCIGMAITSLPAAACTGIVLKSDDGVTIPARTMEFGFDVESDIAMVPAGTEIKSLSSNPDKTGLVYKAKYGFGGANAFDRNIIVDGMNEKGLYYGAFYFAGVAKYSELTKENQAQAVSSEELGNYILANFANIDEVKKGLEKITVVGTLIKEIGGIAPLHYAVTDAKGDSIVIEYSKDGLKIHDNKLGVVTNPPSYDWHETHVRNFIGLSPENTKPIEINGVKLTGISQGTGMVGLPGDYTSPSRFVRAVTFVNSSLPSKNADEAVFRAFHILNAFDIPKGLIVENTDDGDFHDYTVWTSVSDTKNKDYYFKTYLTPQHMKLNIVDSLKGLKAPKIIEMESTHSYNDITGQFSQK</sequence>
<feature type="signal peptide" evidence="3">
    <location>
        <begin position="1"/>
        <end position="21"/>
    </location>
</feature>
<dbReference type="RefSeq" id="WP_045082060.1">
    <property type="nucleotide sequence ID" value="NZ_JZSV01000011.1"/>
</dbReference>
<reference evidence="5 6" key="1">
    <citation type="submission" date="2018-01" db="EMBL/GenBank/DDBJ databases">
        <title>Whole genome sequencing of Histamine producing bacteria.</title>
        <authorList>
            <person name="Butler K."/>
        </authorList>
    </citation>
    <scope>NUCLEOTIDE SEQUENCE [LARGE SCALE GENOMIC DNA]</scope>
    <source>
        <strain evidence="5 6">A2-1</strain>
    </source>
</reference>
<dbReference type="PANTHER" id="PTHR35527:SF2">
    <property type="entry name" value="HYDROLASE"/>
    <property type="match status" value="1"/>
</dbReference>
<dbReference type="GO" id="GO:0016787">
    <property type="term" value="F:hydrolase activity"/>
    <property type="evidence" value="ECO:0007669"/>
    <property type="project" value="UniProtKB-KW"/>
</dbReference>
<dbReference type="InterPro" id="IPR029055">
    <property type="entry name" value="Ntn_hydrolases_N"/>
</dbReference>
<accession>A0A855SDQ6</accession>
<comment type="caution">
    <text evidence="5">The sequence shown here is derived from an EMBL/GenBank/DDBJ whole genome shotgun (WGS) entry which is preliminary data.</text>
</comment>
<dbReference type="PANTHER" id="PTHR35527">
    <property type="entry name" value="CHOLOYLGLYCINE HYDROLASE"/>
    <property type="match status" value="1"/>
</dbReference>
<keyword evidence="3" id="KW-0732">Signal</keyword>
<proteinExistence type="inferred from homology"/>
<dbReference type="Gene3D" id="3.60.60.10">
    <property type="entry name" value="Penicillin V Acylase, Chain A"/>
    <property type="match status" value="1"/>
</dbReference>
<dbReference type="AlphaFoldDB" id="A0A855SDQ6"/>
<feature type="domain" description="Choloylglycine hydrolase/NAAA C-terminal" evidence="4">
    <location>
        <begin position="22"/>
        <end position="331"/>
    </location>
</feature>
<organism evidence="5 6">
    <name type="scientific">Photobacterium angustum</name>
    <dbReference type="NCBI Taxonomy" id="661"/>
    <lineage>
        <taxon>Bacteria</taxon>
        <taxon>Pseudomonadati</taxon>
        <taxon>Pseudomonadota</taxon>
        <taxon>Gammaproteobacteria</taxon>
        <taxon>Vibrionales</taxon>
        <taxon>Vibrionaceae</taxon>
        <taxon>Photobacterium</taxon>
    </lineage>
</organism>
<comment type="similarity">
    <text evidence="1">Belongs to the peptidase C59 family.</text>
</comment>